<evidence type="ECO:0000256" key="2">
    <source>
        <dbReference type="SAM" id="MobiDB-lite"/>
    </source>
</evidence>
<dbReference type="AlphaFoldDB" id="A0AAN8LC42"/>
<evidence type="ECO:0000313" key="4">
    <source>
        <dbReference type="Proteomes" id="UP001356427"/>
    </source>
</evidence>
<comment type="caution">
    <text evidence="3">The sequence shown here is derived from an EMBL/GenBank/DDBJ whole genome shotgun (WGS) entry which is preliminary data.</text>
</comment>
<feature type="coiled-coil region" evidence="1">
    <location>
        <begin position="305"/>
        <end position="373"/>
    </location>
</feature>
<dbReference type="Proteomes" id="UP001356427">
    <property type="component" value="Unassembled WGS sequence"/>
</dbReference>
<feature type="region of interest" description="Disordered" evidence="2">
    <location>
        <begin position="1"/>
        <end position="71"/>
    </location>
</feature>
<keyword evidence="4" id="KW-1185">Reference proteome</keyword>
<name>A0AAN8LC42_9TELE</name>
<reference evidence="3 4" key="1">
    <citation type="submission" date="2021-04" db="EMBL/GenBank/DDBJ databases">
        <authorList>
            <person name="De Guttry C."/>
            <person name="Zahm M."/>
            <person name="Klopp C."/>
            <person name="Cabau C."/>
            <person name="Louis A."/>
            <person name="Berthelot C."/>
            <person name="Parey E."/>
            <person name="Roest Crollius H."/>
            <person name="Montfort J."/>
            <person name="Robinson-Rechavi M."/>
            <person name="Bucao C."/>
            <person name="Bouchez O."/>
            <person name="Gislard M."/>
            <person name="Lluch J."/>
            <person name="Milhes M."/>
            <person name="Lampietro C."/>
            <person name="Lopez Roques C."/>
            <person name="Donnadieu C."/>
            <person name="Braasch I."/>
            <person name="Desvignes T."/>
            <person name="Postlethwait J."/>
            <person name="Bobe J."/>
            <person name="Wedekind C."/>
            <person name="Guiguen Y."/>
        </authorList>
    </citation>
    <scope>NUCLEOTIDE SEQUENCE [LARGE SCALE GENOMIC DNA]</scope>
    <source>
        <strain evidence="3">Cs_M1</strain>
        <tissue evidence="3">Blood</tissue>
    </source>
</reference>
<feature type="compositionally biased region" description="Polar residues" evidence="2">
    <location>
        <begin position="1"/>
        <end position="11"/>
    </location>
</feature>
<evidence type="ECO:0000313" key="3">
    <source>
        <dbReference type="EMBL" id="KAK6306344.1"/>
    </source>
</evidence>
<dbReference type="EMBL" id="JAGTTL010000021">
    <property type="protein sequence ID" value="KAK6306344.1"/>
    <property type="molecule type" value="Genomic_DNA"/>
</dbReference>
<keyword evidence="1" id="KW-0175">Coiled coil</keyword>
<organism evidence="3 4">
    <name type="scientific">Coregonus suidteri</name>
    <dbReference type="NCBI Taxonomy" id="861788"/>
    <lineage>
        <taxon>Eukaryota</taxon>
        <taxon>Metazoa</taxon>
        <taxon>Chordata</taxon>
        <taxon>Craniata</taxon>
        <taxon>Vertebrata</taxon>
        <taxon>Euteleostomi</taxon>
        <taxon>Actinopterygii</taxon>
        <taxon>Neopterygii</taxon>
        <taxon>Teleostei</taxon>
        <taxon>Protacanthopterygii</taxon>
        <taxon>Salmoniformes</taxon>
        <taxon>Salmonidae</taxon>
        <taxon>Coregoninae</taxon>
        <taxon>Coregonus</taxon>
    </lineage>
</organism>
<accession>A0AAN8LC42</accession>
<protein>
    <submittedName>
        <fullName evidence="3">Uncharacterized protein</fullName>
    </submittedName>
</protein>
<feature type="coiled-coil region" evidence="1">
    <location>
        <begin position="184"/>
        <end position="237"/>
    </location>
</feature>
<feature type="compositionally biased region" description="Acidic residues" evidence="2">
    <location>
        <begin position="60"/>
        <end position="71"/>
    </location>
</feature>
<evidence type="ECO:0000256" key="1">
    <source>
        <dbReference type="SAM" id="Coils"/>
    </source>
</evidence>
<proteinExistence type="predicted"/>
<sequence>MNMVSTLTGVTMTHPHRSQGISSIHHALRASHGHVTSGSLPLRKARHRRRDTPSRYVLSVDEDDEEDEDSDEGCVRWRKRCRPNKATEGRVCTQRPGGCLGQVMSDWLKMEEELATLRQLMLRCAVSRHAVLEQLRAGAEQMEGRSLEAVELQKELWENESRVGSLERTAAQKELQLLGFHEEKSALKSERDGLQREFQSLREQHSISMRETQEQALRQMQRELKKLKEELALTHEEHIQQAHRQAEEKKTVAFREQAISHTQHIESTQSCIQIHSTIEQERKKWEIEKEKALQVQCGILEEQGRDALERRVQELESECHVQQREKVLALVAMRRSLREEHQAELQRLRRHMEQEGQREALRLEQVVQQAEEKAGRRQVLLGEREHSHIRLQQELDSQRRSTQQLSRDKELELHIQREPMGMKKEQALDSLKERLIQEHIEELSGLQRSQVREGGDEAGGVAASLRRQLQAKDQELRLVQRSMGQWKEQITARLACKFEEELTAEQERFLKDY</sequence>
<gene>
    <name evidence="3" type="ORF">J4Q44_G00232690</name>
</gene>